<dbReference type="Pfam" id="PF08032">
    <property type="entry name" value="SpoU_sub_bind"/>
    <property type="match status" value="1"/>
</dbReference>
<keyword evidence="7" id="KW-1185">Reference proteome</keyword>
<feature type="compositionally biased region" description="Basic and acidic residues" evidence="4">
    <location>
        <begin position="35"/>
        <end position="253"/>
    </location>
</feature>
<evidence type="ECO:0000256" key="3">
    <source>
        <dbReference type="ARBA" id="ARBA00022679"/>
    </source>
</evidence>
<keyword evidence="3 6" id="KW-0808">Transferase</keyword>
<dbReference type="FunFam" id="3.40.1280.10:FF:000008">
    <property type="entry name" value="Group 3 RNA methyltransferase TrmH"/>
    <property type="match status" value="1"/>
</dbReference>
<dbReference type="Pfam" id="PF00588">
    <property type="entry name" value="SpoU_methylase"/>
    <property type="match status" value="1"/>
</dbReference>
<evidence type="ECO:0000313" key="6">
    <source>
        <dbReference type="EMBL" id="BAY58101.1"/>
    </source>
</evidence>
<keyword evidence="2 6" id="KW-0489">Methyltransferase</keyword>
<dbReference type="InterPro" id="IPR029028">
    <property type="entry name" value="Alpha/beta_knot_MTases"/>
</dbReference>
<dbReference type="GO" id="GO:0003723">
    <property type="term" value="F:RNA binding"/>
    <property type="evidence" value="ECO:0007669"/>
    <property type="project" value="InterPro"/>
</dbReference>
<evidence type="ECO:0000256" key="1">
    <source>
        <dbReference type="ARBA" id="ARBA00007228"/>
    </source>
</evidence>
<dbReference type="AlphaFoldDB" id="A0A1Z4JMX6"/>
<dbReference type="PANTHER" id="PTHR46429:SF1">
    <property type="entry name" value="23S RRNA (GUANOSINE-2'-O-)-METHYLTRANSFERASE RLMB"/>
    <property type="match status" value="1"/>
</dbReference>
<gene>
    <name evidence="6" type="ORF">NIES2135_49740</name>
</gene>
<feature type="compositionally biased region" description="Basic residues" evidence="4">
    <location>
        <begin position="24"/>
        <end position="34"/>
    </location>
</feature>
<dbReference type="GO" id="GO:0005829">
    <property type="term" value="C:cytosol"/>
    <property type="evidence" value="ECO:0007669"/>
    <property type="project" value="TreeGrafter"/>
</dbReference>
<organism evidence="6 7">
    <name type="scientific">Leptolyngbya boryana NIES-2135</name>
    <dbReference type="NCBI Taxonomy" id="1973484"/>
    <lineage>
        <taxon>Bacteria</taxon>
        <taxon>Bacillati</taxon>
        <taxon>Cyanobacteriota</taxon>
        <taxon>Cyanophyceae</taxon>
        <taxon>Leptolyngbyales</taxon>
        <taxon>Leptolyngbyaceae</taxon>
        <taxon>Leptolyngbya group</taxon>
        <taxon>Leptolyngbya</taxon>
    </lineage>
</organism>
<dbReference type="SUPFAM" id="SSF75217">
    <property type="entry name" value="alpha/beta knot"/>
    <property type="match status" value="1"/>
</dbReference>
<proteinExistence type="inferred from homology"/>
<dbReference type="PANTHER" id="PTHR46429">
    <property type="entry name" value="23S RRNA (GUANOSINE-2'-O-)-METHYLTRANSFERASE RLMB"/>
    <property type="match status" value="1"/>
</dbReference>
<dbReference type="FunFam" id="3.30.1330.30:FF:000063">
    <property type="entry name" value="RNA methyltransferase, TrmH family, group 3"/>
    <property type="match status" value="1"/>
</dbReference>
<comment type="similarity">
    <text evidence="1">Belongs to the class IV-like SAM-binding methyltransferase superfamily. RNA methyltransferase TrmH family.</text>
</comment>
<dbReference type="Proteomes" id="UP000217895">
    <property type="component" value="Chromosome"/>
</dbReference>
<dbReference type="Gene3D" id="3.30.1330.30">
    <property type="match status" value="1"/>
</dbReference>
<dbReference type="InterPro" id="IPR029064">
    <property type="entry name" value="Ribosomal_eL30-like_sf"/>
</dbReference>
<evidence type="ECO:0000313" key="7">
    <source>
        <dbReference type="Proteomes" id="UP000217895"/>
    </source>
</evidence>
<accession>A0A1Z4JMX6</accession>
<dbReference type="SUPFAM" id="SSF55315">
    <property type="entry name" value="L30e-like"/>
    <property type="match status" value="1"/>
</dbReference>
<reference evidence="6 7" key="1">
    <citation type="submission" date="2017-06" db="EMBL/GenBank/DDBJ databases">
        <title>Genome sequencing of cyanobaciteial culture collection at National Institute for Environmental Studies (NIES).</title>
        <authorList>
            <person name="Hirose Y."/>
            <person name="Shimura Y."/>
            <person name="Fujisawa T."/>
            <person name="Nakamura Y."/>
            <person name="Kawachi M."/>
        </authorList>
    </citation>
    <scope>NUCLEOTIDE SEQUENCE [LARGE SCALE GENOMIC DNA]</scope>
    <source>
        <strain evidence="6 7">NIES-2135</strain>
    </source>
</reference>
<evidence type="ECO:0000256" key="4">
    <source>
        <dbReference type="SAM" id="MobiDB-lite"/>
    </source>
</evidence>
<dbReference type="InterPro" id="IPR029026">
    <property type="entry name" value="tRNA_m1G_MTases_N"/>
</dbReference>
<dbReference type="GO" id="GO:0006396">
    <property type="term" value="P:RNA processing"/>
    <property type="evidence" value="ECO:0007669"/>
    <property type="project" value="InterPro"/>
</dbReference>
<protein>
    <submittedName>
        <fullName evidence="6">TrmA family RNA methyltransferase</fullName>
    </submittedName>
</protein>
<evidence type="ECO:0000256" key="2">
    <source>
        <dbReference type="ARBA" id="ARBA00022603"/>
    </source>
</evidence>
<dbReference type="InterPro" id="IPR004441">
    <property type="entry name" value="rRNA_MeTrfase_TrmH"/>
</dbReference>
<dbReference type="CDD" id="cd18103">
    <property type="entry name" value="SpoU-like_RlmB"/>
    <property type="match status" value="1"/>
</dbReference>
<evidence type="ECO:0000259" key="5">
    <source>
        <dbReference type="SMART" id="SM00967"/>
    </source>
</evidence>
<dbReference type="InterPro" id="IPR001537">
    <property type="entry name" value="SpoU_MeTrfase"/>
</dbReference>
<feature type="region of interest" description="Disordered" evidence="4">
    <location>
        <begin position="1"/>
        <end position="263"/>
    </location>
</feature>
<dbReference type="Gene3D" id="3.40.1280.10">
    <property type="match status" value="1"/>
</dbReference>
<dbReference type="GO" id="GO:0032259">
    <property type="term" value="P:methylation"/>
    <property type="evidence" value="ECO:0007669"/>
    <property type="project" value="UniProtKB-KW"/>
</dbReference>
<dbReference type="SMART" id="SM00967">
    <property type="entry name" value="SpoU_sub_bind"/>
    <property type="match status" value="1"/>
</dbReference>
<feature type="domain" description="RNA 2-O ribose methyltransferase substrate binding" evidence="5">
    <location>
        <begin position="296"/>
        <end position="372"/>
    </location>
</feature>
<sequence length="553" mass="62923">MATSDRRNSNSKGRANRDAGGGKPKFKGKRVGAPKRRDSEGSFDRDSRPERRSYDSGEQRFEKRDNSARDRNEGSGERRYERKERSFDRPNRNDSGERRFEKRDGSGARGRDRSEFNGERRERNFDRPKGEFNGEKRSFDRPNREFNGERRERNFDRPKGEFNGEKRSFDRPNREFNGERRERNFDRPNREFNGERRERRGGYESRERNFDRPRDGFKGEQRKERNFDRPTGERQERSFDRPRGEFGGRKFDRSAPGSDSRFEKRDRFLAEQARDDIPSHFVSHDEPFESNEEPDLLYGRHPVLTALQGERTLNRIWVTEKLHYDPRYLSLLNQAKANGTVIDEVTPKRLDQITHGANHQGIAAQVAAYEYTELDNLIVRAKAATDQPVIVVADGITDPHNLGAIIRTAEALGAQGIVIPQRRAVGVTSTVMKVAAGAIEKLPVARVVNLARALEDLKSAGFWIYGTASESSQPIHTVKFAKAAVVVIGAEGEGLGLVVQRGCDVLVSVPLQGTTPSLNASVAAGMALYEVFRQRWESTIHIDGLKPTFGLKS</sequence>
<dbReference type="EMBL" id="AP018203">
    <property type="protein sequence ID" value="BAY58101.1"/>
    <property type="molecule type" value="Genomic_DNA"/>
</dbReference>
<dbReference type="GO" id="GO:0008173">
    <property type="term" value="F:RNA methyltransferase activity"/>
    <property type="evidence" value="ECO:0007669"/>
    <property type="project" value="InterPro"/>
</dbReference>
<dbReference type="NCBIfam" id="TIGR00186">
    <property type="entry name" value="rRNA_methyl_3"/>
    <property type="match status" value="1"/>
</dbReference>
<dbReference type="InterPro" id="IPR013123">
    <property type="entry name" value="SpoU_subst-bd"/>
</dbReference>
<name>A0A1Z4JMX6_LEPBY</name>